<feature type="transmembrane region" description="Helical" evidence="1">
    <location>
        <begin position="33"/>
        <end position="54"/>
    </location>
</feature>
<keyword evidence="1" id="KW-0472">Membrane</keyword>
<evidence type="ECO:0000313" key="3">
    <source>
        <dbReference type="Proteomes" id="UP000652761"/>
    </source>
</evidence>
<dbReference type="AlphaFoldDB" id="A0A843UTT3"/>
<dbReference type="EMBL" id="NMUH01000932">
    <property type="protein sequence ID" value="MQL86861.1"/>
    <property type="molecule type" value="Genomic_DNA"/>
</dbReference>
<name>A0A843UTT3_COLES</name>
<protein>
    <submittedName>
        <fullName evidence="2">Uncharacterized protein</fullName>
    </submittedName>
</protein>
<evidence type="ECO:0000256" key="1">
    <source>
        <dbReference type="SAM" id="Phobius"/>
    </source>
</evidence>
<accession>A0A843UTT3</accession>
<organism evidence="2 3">
    <name type="scientific">Colocasia esculenta</name>
    <name type="common">Wild taro</name>
    <name type="synonym">Arum esculentum</name>
    <dbReference type="NCBI Taxonomy" id="4460"/>
    <lineage>
        <taxon>Eukaryota</taxon>
        <taxon>Viridiplantae</taxon>
        <taxon>Streptophyta</taxon>
        <taxon>Embryophyta</taxon>
        <taxon>Tracheophyta</taxon>
        <taxon>Spermatophyta</taxon>
        <taxon>Magnoliopsida</taxon>
        <taxon>Liliopsida</taxon>
        <taxon>Araceae</taxon>
        <taxon>Aroideae</taxon>
        <taxon>Colocasieae</taxon>
        <taxon>Colocasia</taxon>
    </lineage>
</organism>
<comment type="caution">
    <text evidence="2">The sequence shown here is derived from an EMBL/GenBank/DDBJ whole genome shotgun (WGS) entry which is preliminary data.</text>
</comment>
<gene>
    <name evidence="2" type="ORF">Taro_019390</name>
</gene>
<sequence>SSSLLVLVEVRFPQNCVVLVSGVVVLPSGLRCIAWLLVFWLRCIAWLPCVLVMFSRTVCCGLDEDFSQDYLVFNGALVVLVEVIPGPACIASAVLLAAVFSLMVRVVWPFGLCVLVKVLPRIAPCHVWWRTALSAFGEGSPQSCPVSRCGALTVCLAVVLARLSSCSFFEFLDCADGTSLSL</sequence>
<keyword evidence="1" id="KW-0812">Transmembrane</keyword>
<proteinExistence type="predicted"/>
<keyword evidence="1" id="KW-1133">Transmembrane helix</keyword>
<reference evidence="2" key="1">
    <citation type="submission" date="2017-07" db="EMBL/GenBank/DDBJ databases">
        <title>Taro Niue Genome Assembly and Annotation.</title>
        <authorList>
            <person name="Atibalentja N."/>
            <person name="Keating K."/>
            <person name="Fields C.J."/>
        </authorList>
    </citation>
    <scope>NUCLEOTIDE SEQUENCE</scope>
    <source>
        <strain evidence="2">Niue_2</strain>
        <tissue evidence="2">Leaf</tissue>
    </source>
</reference>
<dbReference type="Proteomes" id="UP000652761">
    <property type="component" value="Unassembled WGS sequence"/>
</dbReference>
<feature type="non-terminal residue" evidence="2">
    <location>
        <position position="1"/>
    </location>
</feature>
<keyword evidence="3" id="KW-1185">Reference proteome</keyword>
<evidence type="ECO:0000313" key="2">
    <source>
        <dbReference type="EMBL" id="MQL86861.1"/>
    </source>
</evidence>